<proteinExistence type="predicted"/>
<protein>
    <submittedName>
        <fullName evidence="1">Uncharacterized protein</fullName>
    </submittedName>
</protein>
<reference evidence="1" key="1">
    <citation type="submission" date="2022-01" db="EMBL/GenBank/DDBJ databases">
        <authorList>
            <person name="King R."/>
        </authorList>
    </citation>
    <scope>NUCLEOTIDE SEQUENCE</scope>
</reference>
<organism evidence="1 2">
    <name type="scientific">Diabrotica balteata</name>
    <name type="common">Banded cucumber beetle</name>
    <dbReference type="NCBI Taxonomy" id="107213"/>
    <lineage>
        <taxon>Eukaryota</taxon>
        <taxon>Metazoa</taxon>
        <taxon>Ecdysozoa</taxon>
        <taxon>Arthropoda</taxon>
        <taxon>Hexapoda</taxon>
        <taxon>Insecta</taxon>
        <taxon>Pterygota</taxon>
        <taxon>Neoptera</taxon>
        <taxon>Endopterygota</taxon>
        <taxon>Coleoptera</taxon>
        <taxon>Polyphaga</taxon>
        <taxon>Cucujiformia</taxon>
        <taxon>Chrysomeloidea</taxon>
        <taxon>Chrysomelidae</taxon>
        <taxon>Galerucinae</taxon>
        <taxon>Diabroticina</taxon>
        <taxon>Diabroticites</taxon>
        <taxon>Diabrotica</taxon>
    </lineage>
</organism>
<keyword evidence="2" id="KW-1185">Reference proteome</keyword>
<accession>A0A9N9SPG9</accession>
<evidence type="ECO:0000313" key="1">
    <source>
        <dbReference type="EMBL" id="CAG9826858.1"/>
    </source>
</evidence>
<sequence length="148" mass="17082">MEFKVEIKEHFVECNQKNIESKPSTSIGLKNFQKELEDDSEMESKAKIKEEFAEGCQGYNFLESQLFTSPDEDLINKADEDNSGNEINNLISNPMIKPGETEKEDRIELVISQDHCYARSTRCMEQENYRDYAESMLKVCMVCGDCIK</sequence>
<dbReference type="Proteomes" id="UP001153709">
    <property type="component" value="Chromosome 1"/>
</dbReference>
<gene>
    <name evidence="1" type="ORF">DIABBA_LOCUS938</name>
</gene>
<evidence type="ECO:0000313" key="2">
    <source>
        <dbReference type="Proteomes" id="UP001153709"/>
    </source>
</evidence>
<dbReference type="EMBL" id="OU898276">
    <property type="protein sequence ID" value="CAG9826858.1"/>
    <property type="molecule type" value="Genomic_DNA"/>
</dbReference>
<dbReference type="AlphaFoldDB" id="A0A9N9SPG9"/>
<name>A0A9N9SPG9_DIABA</name>